<dbReference type="AlphaFoldDB" id="A0A6J4MZZ0"/>
<proteinExistence type="predicted"/>
<dbReference type="SUPFAM" id="SSF63380">
    <property type="entry name" value="Riboflavin synthase domain-like"/>
    <property type="match status" value="1"/>
</dbReference>
<dbReference type="InterPro" id="IPR017938">
    <property type="entry name" value="Riboflavin_synthase-like_b-brl"/>
</dbReference>
<accession>A0A6J4MZZ0</accession>
<dbReference type="PANTHER" id="PTHR43513:SF3">
    <property type="entry name" value="DIHYDROOROTATE DEHYDROGENASE B (NAD(+)), ELECTRON TRANSFER SUBUNIT-RELATED"/>
    <property type="match status" value="1"/>
</dbReference>
<dbReference type="PANTHER" id="PTHR43513">
    <property type="entry name" value="DIHYDROOROTATE DEHYDROGENASE B (NAD(+)), ELECTRON TRANSFER SUBUNIT"/>
    <property type="match status" value="1"/>
</dbReference>
<protein>
    <submittedName>
        <fullName evidence="1">Dihydroorotate dehydrogenase electron transfer subunit</fullName>
        <ecNumber evidence="1">1.3.3.1</ecNumber>
    </submittedName>
</protein>
<reference evidence="1" key="1">
    <citation type="submission" date="2020-02" db="EMBL/GenBank/DDBJ databases">
        <authorList>
            <person name="Meier V. D."/>
        </authorList>
    </citation>
    <scope>NUCLEOTIDE SEQUENCE</scope>
    <source>
        <strain evidence="1">AVDCRST_MAG93</strain>
    </source>
</reference>
<dbReference type="Gene3D" id="2.40.30.10">
    <property type="entry name" value="Translation factors"/>
    <property type="match status" value="1"/>
</dbReference>
<dbReference type="GO" id="GO:0016491">
    <property type="term" value="F:oxidoreductase activity"/>
    <property type="evidence" value="ECO:0007669"/>
    <property type="project" value="UniProtKB-KW"/>
</dbReference>
<organism evidence="1">
    <name type="scientific">uncultured Chloroflexia bacterium</name>
    <dbReference type="NCBI Taxonomy" id="1672391"/>
    <lineage>
        <taxon>Bacteria</taxon>
        <taxon>Bacillati</taxon>
        <taxon>Chloroflexota</taxon>
        <taxon>Chloroflexia</taxon>
        <taxon>environmental samples</taxon>
    </lineage>
</organism>
<keyword evidence="1" id="KW-0560">Oxidoreductase</keyword>
<sequence length="253" mass="27130">MLQLDVPITSHATLPGGYEHLTLRAPAIASRALPGQVLGIRPTFSEIDPLIRVPVPIADADASAGTVTLIAKANPPFPRLRTGDILDVLGPVGRGWSLPADVRNIMLIGTEDGAGALLFLANVALKRSANVALLLGASSDHPAFPTALIPPAVEYQFARGAEPIQALLELVDPDLMRWADALYTTLPVDAYEGLADRIRATRMRWTPGFAQGLVLPPMACYVGICDACRVPAFRRTWRACVDGPQCDLRDVVR</sequence>
<dbReference type="EMBL" id="CADCTR010002911">
    <property type="protein sequence ID" value="CAA9373856.1"/>
    <property type="molecule type" value="Genomic_DNA"/>
</dbReference>
<evidence type="ECO:0000313" key="1">
    <source>
        <dbReference type="EMBL" id="CAA9373856.1"/>
    </source>
</evidence>
<dbReference type="InterPro" id="IPR050353">
    <property type="entry name" value="PyrK_electron_transfer"/>
</dbReference>
<dbReference type="EC" id="1.3.3.1" evidence="1"/>
<name>A0A6J4MZZ0_9CHLR</name>
<gene>
    <name evidence="1" type="ORF">AVDCRST_MAG93-8646</name>
</gene>